<feature type="transmembrane region" description="Helical" evidence="2">
    <location>
        <begin position="124"/>
        <end position="147"/>
    </location>
</feature>
<feature type="region of interest" description="Disordered" evidence="1">
    <location>
        <begin position="318"/>
        <end position="347"/>
    </location>
</feature>
<protein>
    <submittedName>
        <fullName evidence="3">Uncharacterized protein</fullName>
    </submittedName>
</protein>
<sequence>MEVVLWLSCLSFSVFPQLGLLPSLRKKQSKHAASIGRLSMGIITVMFCLAIVDFFCAAFSALSTFAPNSPYTYTDSSPLFLSLNSEIIRTVRGATFLLLTALSGALITHRLYLVHYYDPRNAKFMILPTIVIVCGIACGVPVVHVLAGPAAKLSRAESGFWMAFFIIFAIHRLGCAVAISVFLLRQHERLVAALLSRYNLFRQSIATSPLASHPMVAENATDKEIEAEYIFLARTFMVSAGLYSVALLAFVILYATHSSLHTVLWLALPQVTAICSALTVLQTAMSIMYNAIRPVGSTFRSAMIFARRPRNLCEVPGEESAVLSSPEGPPADPELLSATSVCETSSV</sequence>
<keyword evidence="2" id="KW-0472">Membrane</keyword>
<dbReference type="Proteomes" id="UP000076722">
    <property type="component" value="Unassembled WGS sequence"/>
</dbReference>
<organism evidence="3 4">
    <name type="scientific">Sistotremastrum niveocremeum HHB9708</name>
    <dbReference type="NCBI Taxonomy" id="1314777"/>
    <lineage>
        <taxon>Eukaryota</taxon>
        <taxon>Fungi</taxon>
        <taxon>Dikarya</taxon>
        <taxon>Basidiomycota</taxon>
        <taxon>Agaricomycotina</taxon>
        <taxon>Agaricomycetes</taxon>
        <taxon>Sistotremastrales</taxon>
        <taxon>Sistotremastraceae</taxon>
        <taxon>Sertulicium</taxon>
        <taxon>Sertulicium niveocremeum</taxon>
    </lineage>
</organism>
<evidence type="ECO:0000256" key="2">
    <source>
        <dbReference type="SAM" id="Phobius"/>
    </source>
</evidence>
<feature type="transmembrane region" description="Helical" evidence="2">
    <location>
        <begin position="87"/>
        <end position="112"/>
    </location>
</feature>
<dbReference type="EMBL" id="KV419416">
    <property type="protein sequence ID" value="KZS91331.1"/>
    <property type="molecule type" value="Genomic_DNA"/>
</dbReference>
<feature type="compositionally biased region" description="Polar residues" evidence="1">
    <location>
        <begin position="337"/>
        <end position="347"/>
    </location>
</feature>
<keyword evidence="4" id="KW-1185">Reference proteome</keyword>
<name>A0A164SC03_9AGAM</name>
<feature type="transmembrane region" description="Helical" evidence="2">
    <location>
        <begin position="6"/>
        <end position="24"/>
    </location>
</feature>
<accession>A0A164SC03</accession>
<keyword evidence="2" id="KW-0812">Transmembrane</keyword>
<reference evidence="3 4" key="1">
    <citation type="journal article" date="2016" name="Mol. Biol. Evol.">
        <title>Comparative Genomics of Early-Diverging Mushroom-Forming Fungi Provides Insights into the Origins of Lignocellulose Decay Capabilities.</title>
        <authorList>
            <person name="Nagy L.G."/>
            <person name="Riley R."/>
            <person name="Tritt A."/>
            <person name="Adam C."/>
            <person name="Daum C."/>
            <person name="Floudas D."/>
            <person name="Sun H."/>
            <person name="Yadav J.S."/>
            <person name="Pangilinan J."/>
            <person name="Larsson K.H."/>
            <person name="Matsuura K."/>
            <person name="Barry K."/>
            <person name="Labutti K."/>
            <person name="Kuo R."/>
            <person name="Ohm R.A."/>
            <person name="Bhattacharya S.S."/>
            <person name="Shirouzu T."/>
            <person name="Yoshinaga Y."/>
            <person name="Martin F.M."/>
            <person name="Grigoriev I.V."/>
            <person name="Hibbett D.S."/>
        </authorList>
    </citation>
    <scope>NUCLEOTIDE SEQUENCE [LARGE SCALE GENOMIC DNA]</scope>
    <source>
        <strain evidence="3 4">HHB9708</strain>
    </source>
</reference>
<proteinExistence type="predicted"/>
<feature type="transmembrane region" description="Helical" evidence="2">
    <location>
        <begin position="231"/>
        <end position="256"/>
    </location>
</feature>
<evidence type="ECO:0000256" key="1">
    <source>
        <dbReference type="SAM" id="MobiDB-lite"/>
    </source>
</evidence>
<gene>
    <name evidence="3" type="ORF">SISNIDRAFT_467903</name>
</gene>
<evidence type="ECO:0000313" key="4">
    <source>
        <dbReference type="Proteomes" id="UP000076722"/>
    </source>
</evidence>
<feature type="transmembrane region" description="Helical" evidence="2">
    <location>
        <begin position="262"/>
        <end position="281"/>
    </location>
</feature>
<feature type="transmembrane region" description="Helical" evidence="2">
    <location>
        <begin position="45"/>
        <end position="67"/>
    </location>
</feature>
<keyword evidence="2" id="KW-1133">Transmembrane helix</keyword>
<dbReference type="AlphaFoldDB" id="A0A164SC03"/>
<evidence type="ECO:0000313" key="3">
    <source>
        <dbReference type="EMBL" id="KZS91331.1"/>
    </source>
</evidence>
<feature type="transmembrane region" description="Helical" evidence="2">
    <location>
        <begin position="159"/>
        <end position="184"/>
    </location>
</feature>